<dbReference type="AlphaFoldDB" id="A0A817FF62"/>
<evidence type="ECO:0000313" key="1">
    <source>
        <dbReference type="EMBL" id="CAF2746741.1"/>
    </source>
</evidence>
<reference evidence="1" key="1">
    <citation type="submission" date="2021-02" db="EMBL/GenBank/DDBJ databases">
        <authorList>
            <person name="Bekaert M."/>
        </authorList>
    </citation>
    <scope>NUCLEOTIDE SEQUENCE</scope>
    <source>
        <strain evidence="1">IoA-00</strain>
    </source>
</reference>
<evidence type="ECO:0000313" key="2">
    <source>
        <dbReference type="Proteomes" id="UP000675881"/>
    </source>
</evidence>
<keyword evidence="2" id="KW-1185">Reference proteome</keyword>
<sequence>MGPAKIIVYDSLALKLLNFYALRESKLHWKYDFLLHTYGGVELQVMGISDPYVKGLDTFTTGDVRKSFITLGQRVPGPKERLALAMSHSNKTGKGVYSVEKDHRV</sequence>
<accession>A0A817FF62</accession>
<name>A0A817FF62_LEPSM</name>
<gene>
    <name evidence="1" type="ORF">LSAA_324</name>
</gene>
<proteinExistence type="predicted"/>
<organism evidence="1 2">
    <name type="scientific">Lepeophtheirus salmonis</name>
    <name type="common">Salmon louse</name>
    <name type="synonym">Caligus salmonis</name>
    <dbReference type="NCBI Taxonomy" id="72036"/>
    <lineage>
        <taxon>Eukaryota</taxon>
        <taxon>Metazoa</taxon>
        <taxon>Ecdysozoa</taxon>
        <taxon>Arthropoda</taxon>
        <taxon>Crustacea</taxon>
        <taxon>Multicrustacea</taxon>
        <taxon>Hexanauplia</taxon>
        <taxon>Copepoda</taxon>
        <taxon>Siphonostomatoida</taxon>
        <taxon>Caligidae</taxon>
        <taxon>Lepeophtheirus</taxon>
    </lineage>
</organism>
<dbReference type="Proteomes" id="UP000675881">
    <property type="component" value="Unassembled WGS sequence"/>
</dbReference>
<protein>
    <submittedName>
        <fullName evidence="1">(salmon louse) hypothetical protein</fullName>
    </submittedName>
</protein>
<comment type="caution">
    <text evidence="1">The sequence shown here is derived from an EMBL/GenBank/DDBJ whole genome shotgun (WGS) entry which is preliminary data.</text>
</comment>
<dbReference type="EMBL" id="CAJNVT010000156">
    <property type="protein sequence ID" value="CAF2746741.1"/>
    <property type="molecule type" value="Genomic_DNA"/>
</dbReference>